<dbReference type="Gene3D" id="2.130.10.10">
    <property type="entry name" value="YVTN repeat-like/Quinoprotein amine dehydrogenase"/>
    <property type="match status" value="1"/>
</dbReference>
<keyword evidence="1" id="KW-1133">Transmembrane helix</keyword>
<dbReference type="InterPro" id="IPR015943">
    <property type="entry name" value="WD40/YVTN_repeat-like_dom_sf"/>
</dbReference>
<sequence length="535" mass="60670">MKNRMQIFYNSMCHICQNKFKKVVNYLKENKVNDLKNLDLLICEIDKNRTLEEDNGIVPFALIFCKNSSYVFVWKKDLYHEEGTTKIKIVNDKIILSQATIDLIKQKKIKNDYLPITNKINEDAYKLAKHHFNQQIIILNRHHLIQMSKLRQIILIFGLVFLLLFAVVGGTLGWYFSTNHNPNYFKEPNNNRISLSADLVNVDLGTIKDNSLATILDTLQAKNTTLKIAEIEVVKDSNIEDKANIKVKETSEYYIVNNTSIEVRYYVFNPNIGTVNRKVNEKFAKPITAFLELDNGLILAGSDNQIYQLKNDGIVKSPVAQDKFKNFTKVSSIIQLKNKTILATIDSTIYRLNELGVITEEVTQPVGRMFENTIEKIVELSNGEFLAITKNGVYSLDSNAMIKNKVQQPNGKHFDSLLYTLLLTSKGDIFTISFRGTIYYLNSDGIIQDEKGQPNGEKFDGGVQSIVQLADNTILVGTSNKFVYQLNSDGTIKAKVKQSNEKPLSGNISAFIQLNFNKNILAGTSDNVIYELNSK</sequence>
<proteinExistence type="predicted"/>
<dbReference type="eggNOG" id="COG1520">
    <property type="taxonomic scope" value="Bacteria"/>
</dbReference>
<dbReference type="SUPFAM" id="SSF63829">
    <property type="entry name" value="Calcium-dependent phosphotriesterase"/>
    <property type="match status" value="1"/>
</dbReference>
<protein>
    <submittedName>
        <fullName evidence="2">Uncharacterized protein</fullName>
    </submittedName>
</protein>
<accession>R4UHC6</accession>
<evidence type="ECO:0000256" key="1">
    <source>
        <dbReference type="SAM" id="Phobius"/>
    </source>
</evidence>
<dbReference type="Gene3D" id="2.80.10.50">
    <property type="match status" value="1"/>
</dbReference>
<dbReference type="PATRIC" id="fig|1276227.3.peg.999"/>
<dbReference type="AlphaFoldDB" id="R4UHC6"/>
<reference evidence="2 3" key="1">
    <citation type="journal article" date="2013" name="Genome Biol. Evol.">
        <title>Complete genomes of two dipteran-associated spiroplasmas provided insights into the origin, dynamics, and impacts of viral invasion in spiroplasma.</title>
        <authorList>
            <person name="Ku C."/>
            <person name="Lo W.S."/>
            <person name="Chen L.L."/>
            <person name="Kuo C.H."/>
        </authorList>
    </citation>
    <scope>NUCLEOTIDE SEQUENCE [LARGE SCALE GENOMIC DNA]</scope>
    <source>
        <strain evidence="2 3">DF-1</strain>
    </source>
</reference>
<keyword evidence="3" id="KW-1185">Reference proteome</keyword>
<evidence type="ECO:0000313" key="3">
    <source>
        <dbReference type="Proteomes" id="UP000013964"/>
    </source>
</evidence>
<evidence type="ECO:0000313" key="2">
    <source>
        <dbReference type="EMBL" id="AGM25570.1"/>
    </source>
</evidence>
<gene>
    <name evidence="2" type="ORF">SCHRY_v1c09980</name>
</gene>
<organism evidence="2 3">
    <name type="scientific">Spiroplasma chrysopicola DF-1</name>
    <dbReference type="NCBI Taxonomy" id="1276227"/>
    <lineage>
        <taxon>Bacteria</taxon>
        <taxon>Bacillati</taxon>
        <taxon>Mycoplasmatota</taxon>
        <taxon>Mollicutes</taxon>
        <taxon>Entomoplasmatales</taxon>
        <taxon>Spiroplasmataceae</taxon>
        <taxon>Spiroplasma</taxon>
    </lineage>
</organism>
<keyword evidence="1" id="KW-0812">Transmembrane</keyword>
<dbReference type="RefSeq" id="WP_016339388.1">
    <property type="nucleotide sequence ID" value="NC_021280.1"/>
</dbReference>
<keyword evidence="1" id="KW-0472">Membrane</keyword>
<name>R4UHC6_9MOLU</name>
<dbReference type="HOGENOM" id="CLU_025324_0_0_14"/>
<dbReference type="KEGG" id="scr:SCHRY_v1c09980"/>
<dbReference type="OrthoDB" id="358279at2"/>
<feature type="transmembrane region" description="Helical" evidence="1">
    <location>
        <begin position="153"/>
        <end position="176"/>
    </location>
</feature>
<dbReference type="EMBL" id="CP005077">
    <property type="protein sequence ID" value="AGM25570.1"/>
    <property type="molecule type" value="Genomic_DNA"/>
</dbReference>
<dbReference type="Proteomes" id="UP000013964">
    <property type="component" value="Chromosome"/>
</dbReference>